<evidence type="ECO:0000256" key="1">
    <source>
        <dbReference type="ARBA" id="ARBA00010641"/>
    </source>
</evidence>
<evidence type="ECO:0000256" key="3">
    <source>
        <dbReference type="ARBA" id="ARBA00023082"/>
    </source>
</evidence>
<dbReference type="Gene3D" id="1.10.10.10">
    <property type="entry name" value="Winged helix-like DNA-binding domain superfamily/Winged helix DNA-binding domain"/>
    <property type="match status" value="1"/>
</dbReference>
<keyword evidence="4" id="KW-0804">Transcription</keyword>
<feature type="domain" description="PhyR sigma2" evidence="6">
    <location>
        <begin position="8"/>
        <end position="61"/>
    </location>
</feature>
<dbReference type="RefSeq" id="WP_132695587.1">
    <property type="nucleotide sequence ID" value="NZ_SLVM01000015.1"/>
</dbReference>
<keyword evidence="2" id="KW-0805">Transcription regulation</keyword>
<dbReference type="InterPro" id="IPR014284">
    <property type="entry name" value="RNA_pol_sigma-70_dom"/>
</dbReference>
<dbReference type="Proteomes" id="UP000295277">
    <property type="component" value="Unassembled WGS sequence"/>
</dbReference>
<dbReference type="InterPro" id="IPR036388">
    <property type="entry name" value="WH-like_DNA-bd_sf"/>
</dbReference>
<dbReference type="Gene3D" id="1.10.1740.10">
    <property type="match status" value="1"/>
</dbReference>
<dbReference type="SUPFAM" id="SSF88659">
    <property type="entry name" value="Sigma3 and sigma4 domains of RNA polymerase sigma factors"/>
    <property type="match status" value="1"/>
</dbReference>
<dbReference type="InterPro" id="IPR013249">
    <property type="entry name" value="RNA_pol_sigma70_r4_t2"/>
</dbReference>
<dbReference type="InterPro" id="IPR039425">
    <property type="entry name" value="RNA_pol_sigma-70-like"/>
</dbReference>
<dbReference type="Pfam" id="PF22029">
    <property type="entry name" value="PhyR_sigma2"/>
    <property type="match status" value="1"/>
</dbReference>
<dbReference type="GO" id="GO:0016987">
    <property type="term" value="F:sigma factor activity"/>
    <property type="evidence" value="ECO:0007669"/>
    <property type="project" value="UniProtKB-KW"/>
</dbReference>
<dbReference type="NCBIfam" id="TIGR02937">
    <property type="entry name" value="sigma70-ECF"/>
    <property type="match status" value="1"/>
</dbReference>
<evidence type="ECO:0000256" key="4">
    <source>
        <dbReference type="ARBA" id="ARBA00023163"/>
    </source>
</evidence>
<proteinExistence type="inferred from homology"/>
<reference evidence="7 8" key="1">
    <citation type="submission" date="2019-03" db="EMBL/GenBank/DDBJ databases">
        <title>Genomic Encyclopedia of Type Strains, Phase IV (KMG-IV): sequencing the most valuable type-strain genomes for metagenomic binning, comparative biology and taxonomic classification.</title>
        <authorList>
            <person name="Goeker M."/>
        </authorList>
    </citation>
    <scope>NUCLEOTIDE SEQUENCE [LARGE SCALE GENOMIC DNA]</scope>
    <source>
        <strain evidence="7 8">DSM 21153</strain>
    </source>
</reference>
<evidence type="ECO:0000313" key="7">
    <source>
        <dbReference type="EMBL" id="TCM82725.1"/>
    </source>
</evidence>
<evidence type="ECO:0000256" key="2">
    <source>
        <dbReference type="ARBA" id="ARBA00023015"/>
    </source>
</evidence>
<name>A0A4R1YTC4_9RHOB</name>
<keyword evidence="3" id="KW-0731">Sigma factor</keyword>
<dbReference type="AlphaFoldDB" id="A0A4R1YTC4"/>
<dbReference type="CDD" id="cd06171">
    <property type="entry name" value="Sigma70_r4"/>
    <property type="match status" value="1"/>
</dbReference>
<organism evidence="7 8">
    <name type="scientific">Rhodovulum steppense</name>
    <dbReference type="NCBI Taxonomy" id="540251"/>
    <lineage>
        <taxon>Bacteria</taxon>
        <taxon>Pseudomonadati</taxon>
        <taxon>Pseudomonadota</taxon>
        <taxon>Alphaproteobacteria</taxon>
        <taxon>Rhodobacterales</taxon>
        <taxon>Paracoccaceae</taxon>
        <taxon>Rhodovulum</taxon>
    </lineage>
</organism>
<evidence type="ECO:0000259" key="6">
    <source>
        <dbReference type="Pfam" id="PF22029"/>
    </source>
</evidence>
<dbReference type="PANTHER" id="PTHR43133">
    <property type="entry name" value="RNA POLYMERASE ECF-TYPE SIGMA FACTO"/>
    <property type="match status" value="1"/>
</dbReference>
<dbReference type="InterPro" id="IPR053866">
    <property type="entry name" value="PhyR_sigma2"/>
</dbReference>
<dbReference type="SUPFAM" id="SSF88946">
    <property type="entry name" value="Sigma2 domain of RNA polymerase sigma factors"/>
    <property type="match status" value="1"/>
</dbReference>
<keyword evidence="8" id="KW-1185">Reference proteome</keyword>
<dbReference type="OrthoDB" id="9803470at2"/>
<comment type="caution">
    <text evidence="7">The sequence shown here is derived from an EMBL/GenBank/DDBJ whole genome shotgun (WGS) entry which is preliminary data.</text>
</comment>
<sequence length="167" mass="19126">MQETKWLIAREIPRLRRYALALTRDPAAADDLVQDTLERAIRKRHLWKRRGSLRGWLYRILYHVFLNQSARRRRRAREVDLDAVPEPVAPGSAESGLVRRDIVSAMHDLPAEQRAAIALTAVEGLSYDEAAAALDIPVGTLRSRLSRGRERLRKTFDAAEPQLRQVK</sequence>
<accession>A0A4R1YTC4</accession>
<dbReference type="Pfam" id="PF08281">
    <property type="entry name" value="Sigma70_r4_2"/>
    <property type="match status" value="1"/>
</dbReference>
<evidence type="ECO:0000313" key="8">
    <source>
        <dbReference type="Proteomes" id="UP000295277"/>
    </source>
</evidence>
<dbReference type="InterPro" id="IPR013324">
    <property type="entry name" value="RNA_pol_sigma_r3/r4-like"/>
</dbReference>
<dbReference type="PANTHER" id="PTHR43133:SF25">
    <property type="entry name" value="RNA POLYMERASE SIGMA FACTOR RFAY-RELATED"/>
    <property type="match status" value="1"/>
</dbReference>
<gene>
    <name evidence="7" type="ORF">EV216_11589</name>
</gene>
<protein>
    <submittedName>
        <fullName evidence="7">RNA polymerase sigma-70 factor (ECF subfamily)</fullName>
    </submittedName>
</protein>
<dbReference type="GO" id="GO:0003677">
    <property type="term" value="F:DNA binding"/>
    <property type="evidence" value="ECO:0007669"/>
    <property type="project" value="InterPro"/>
</dbReference>
<feature type="domain" description="RNA polymerase sigma factor 70 region 4 type 2" evidence="5">
    <location>
        <begin position="100"/>
        <end position="152"/>
    </location>
</feature>
<dbReference type="GO" id="GO:0006352">
    <property type="term" value="P:DNA-templated transcription initiation"/>
    <property type="evidence" value="ECO:0007669"/>
    <property type="project" value="InterPro"/>
</dbReference>
<dbReference type="EMBL" id="SLVM01000015">
    <property type="protein sequence ID" value="TCM82725.1"/>
    <property type="molecule type" value="Genomic_DNA"/>
</dbReference>
<dbReference type="InterPro" id="IPR013325">
    <property type="entry name" value="RNA_pol_sigma_r2"/>
</dbReference>
<comment type="similarity">
    <text evidence="1">Belongs to the sigma-70 factor family. ECF subfamily.</text>
</comment>
<evidence type="ECO:0000259" key="5">
    <source>
        <dbReference type="Pfam" id="PF08281"/>
    </source>
</evidence>